<dbReference type="AlphaFoldDB" id="A0A2C6JTM5"/>
<organism evidence="1 2">
    <name type="scientific">Cystoisospora suis</name>
    <dbReference type="NCBI Taxonomy" id="483139"/>
    <lineage>
        <taxon>Eukaryota</taxon>
        <taxon>Sar</taxon>
        <taxon>Alveolata</taxon>
        <taxon>Apicomplexa</taxon>
        <taxon>Conoidasida</taxon>
        <taxon>Coccidia</taxon>
        <taxon>Eucoccidiorida</taxon>
        <taxon>Eimeriorina</taxon>
        <taxon>Sarcocystidae</taxon>
        <taxon>Cystoisospora</taxon>
    </lineage>
</organism>
<name>A0A2C6JTM5_9APIC</name>
<evidence type="ECO:0000313" key="2">
    <source>
        <dbReference type="Proteomes" id="UP000221165"/>
    </source>
</evidence>
<dbReference type="VEuPathDB" id="ToxoDB:CSUI_007652"/>
<reference evidence="1 2" key="1">
    <citation type="journal article" date="2017" name="Int. J. Parasitol.">
        <title>The genome of the protozoan parasite Cystoisospora suis and a reverse vaccinology approach to identify vaccine candidates.</title>
        <authorList>
            <person name="Palmieri N."/>
            <person name="Shrestha A."/>
            <person name="Ruttkowski B."/>
            <person name="Beck T."/>
            <person name="Vogl C."/>
            <person name="Tomley F."/>
            <person name="Blake D.P."/>
            <person name="Joachim A."/>
        </authorList>
    </citation>
    <scope>NUCLEOTIDE SEQUENCE [LARGE SCALE GENOMIC DNA]</scope>
    <source>
        <strain evidence="1 2">Wien I</strain>
    </source>
</reference>
<keyword evidence="2" id="KW-1185">Reference proteome</keyword>
<gene>
    <name evidence="1" type="ORF">CSUI_007652</name>
</gene>
<dbReference type="Proteomes" id="UP000221165">
    <property type="component" value="Unassembled WGS sequence"/>
</dbReference>
<dbReference type="GeneID" id="94431008"/>
<protein>
    <submittedName>
        <fullName evidence="1">Alveolin domain containing intermediate filament imc11</fullName>
    </submittedName>
</protein>
<comment type="caution">
    <text evidence="1">The sequence shown here is derived from an EMBL/GenBank/DDBJ whole genome shotgun (WGS) entry which is preliminary data.</text>
</comment>
<sequence>MNSCCVDRQESRQGYVMGAHGLSHSGAWKQGFVESRRLAPVLRGQKTSRRWLHVGAYQPVDVAVKYVEEPIVKVVEKLVPRIIFKERVQEVPVVEKVVQRVIRKPCTQCVDRYEVRDMSCCTQYAPQESIEQRLIFKLKPIYQEKIIFKEKPAMVYVDRYVEIPQHVEELCFRVPLGSRSELLSVDWGVADDTSGRTNELSVPARGLARKARLEQKGGVLYGRSSEYAYTARCLPGFSETAPCRCVPQAPQSVCRSSCCQGAGPP</sequence>
<dbReference type="RefSeq" id="XP_067920227.1">
    <property type="nucleotide sequence ID" value="XM_068067797.1"/>
</dbReference>
<dbReference type="EMBL" id="MIGC01004102">
    <property type="protein sequence ID" value="PHJ18521.1"/>
    <property type="molecule type" value="Genomic_DNA"/>
</dbReference>
<accession>A0A2C6JTM5</accession>
<proteinExistence type="predicted"/>
<dbReference type="OrthoDB" id="448535at2759"/>
<evidence type="ECO:0000313" key="1">
    <source>
        <dbReference type="EMBL" id="PHJ18521.1"/>
    </source>
</evidence>